<dbReference type="PANTHER" id="PTHR12298:SF4">
    <property type="entry name" value="PROGRAMMED CELL DEATH PROTEIN 2"/>
    <property type="match status" value="1"/>
</dbReference>
<accession>A0AAD3D712</accession>
<sequence>MSENEAIVQLGFSEPIEDPEQKLLVAHDSSNWQDWDGGKIGGKPSWLNPKELPTKPLLCNACKDRDITTHLRFICQIYSPADDDTGNADAFHRSLYVFACPHPTCSSSSSDSVVVLRGQLAKENQFYPPEETEDWKKHLPSEWNVNTCTICGQRATGKCPVSNQHFCGKEHQRQYHACLKQKKDLNSIIYKESELVVEDEPMEDQSGDLTVEEANESSIFADSDDKDVDNEKDDADLEQSDLNEITGMGEGTSDPATLEFYTRIGRANGDVKSQCLRYSRWNDDDINEEKESGPLWISSENKPHGEDSIPSCQYCGGCRKFEFQIMPQMVSFLRNKNEDTVESCMTEEGKRALLAASDIVDRAKEGGNENELPEGFKERQEELVEQFKASLLQDTNENEALDFGTIVVYTCTNSCGGVSSNEDFGAYKKEFAWRQKPLM</sequence>
<feature type="compositionally biased region" description="Acidic residues" evidence="1">
    <location>
        <begin position="222"/>
        <end position="236"/>
    </location>
</feature>
<dbReference type="Proteomes" id="UP001054902">
    <property type="component" value="Unassembled WGS sequence"/>
</dbReference>
<gene>
    <name evidence="3" type="ORF">CTEN210_14421</name>
</gene>
<feature type="region of interest" description="Disordered" evidence="1">
    <location>
        <begin position="198"/>
        <end position="236"/>
    </location>
</feature>
<proteinExistence type="predicted"/>
<feature type="compositionally biased region" description="Acidic residues" evidence="1">
    <location>
        <begin position="198"/>
        <end position="215"/>
    </location>
</feature>
<dbReference type="AlphaFoldDB" id="A0AAD3D712"/>
<dbReference type="GO" id="GO:0005737">
    <property type="term" value="C:cytoplasm"/>
    <property type="evidence" value="ECO:0007669"/>
    <property type="project" value="InterPro"/>
</dbReference>
<dbReference type="Pfam" id="PF04194">
    <property type="entry name" value="PDCD2_C"/>
    <property type="match status" value="1"/>
</dbReference>
<evidence type="ECO:0000256" key="1">
    <source>
        <dbReference type="SAM" id="MobiDB-lite"/>
    </source>
</evidence>
<dbReference type="InterPro" id="IPR007320">
    <property type="entry name" value="PDCD2_C"/>
</dbReference>
<protein>
    <recommendedName>
        <fullName evidence="2">Programmed cell death protein 2 C-terminal domain-containing protein</fullName>
    </recommendedName>
</protein>
<reference evidence="3 4" key="1">
    <citation type="journal article" date="2021" name="Sci. Rep.">
        <title>The genome of the diatom Chaetoceros tenuissimus carries an ancient integrated fragment of an extant virus.</title>
        <authorList>
            <person name="Hongo Y."/>
            <person name="Kimura K."/>
            <person name="Takaki Y."/>
            <person name="Yoshida Y."/>
            <person name="Baba S."/>
            <person name="Kobayashi G."/>
            <person name="Nagasaki K."/>
            <person name="Hano T."/>
            <person name="Tomaru Y."/>
        </authorList>
    </citation>
    <scope>NUCLEOTIDE SEQUENCE [LARGE SCALE GENOMIC DNA]</scope>
    <source>
        <strain evidence="3 4">NIES-3715</strain>
    </source>
</reference>
<dbReference type="PANTHER" id="PTHR12298">
    <property type="entry name" value="PCDC2 PROGRAMMED CELL DEATH PROTEIN 2 -RELATED"/>
    <property type="match status" value="1"/>
</dbReference>
<evidence type="ECO:0000313" key="3">
    <source>
        <dbReference type="EMBL" id="GFH57945.1"/>
    </source>
</evidence>
<evidence type="ECO:0000259" key="2">
    <source>
        <dbReference type="Pfam" id="PF04194"/>
    </source>
</evidence>
<name>A0AAD3D712_9STRA</name>
<feature type="domain" description="Programmed cell death protein 2 C-terminal" evidence="2">
    <location>
        <begin position="270"/>
        <end position="436"/>
    </location>
</feature>
<comment type="caution">
    <text evidence="3">The sequence shown here is derived from an EMBL/GenBank/DDBJ whole genome shotgun (WGS) entry which is preliminary data.</text>
</comment>
<organism evidence="3 4">
    <name type="scientific">Chaetoceros tenuissimus</name>
    <dbReference type="NCBI Taxonomy" id="426638"/>
    <lineage>
        <taxon>Eukaryota</taxon>
        <taxon>Sar</taxon>
        <taxon>Stramenopiles</taxon>
        <taxon>Ochrophyta</taxon>
        <taxon>Bacillariophyta</taxon>
        <taxon>Coscinodiscophyceae</taxon>
        <taxon>Chaetocerotophycidae</taxon>
        <taxon>Chaetocerotales</taxon>
        <taxon>Chaetocerotaceae</taxon>
        <taxon>Chaetoceros</taxon>
    </lineage>
</organism>
<evidence type="ECO:0000313" key="4">
    <source>
        <dbReference type="Proteomes" id="UP001054902"/>
    </source>
</evidence>
<keyword evidence="4" id="KW-1185">Reference proteome</keyword>
<dbReference type="EMBL" id="BLLK01000060">
    <property type="protein sequence ID" value="GFH57945.1"/>
    <property type="molecule type" value="Genomic_DNA"/>
</dbReference>